<evidence type="ECO:0000313" key="2">
    <source>
        <dbReference type="EMBL" id="BAM89636.1"/>
    </source>
</evidence>
<keyword evidence="3" id="KW-1185">Reference proteome</keyword>
<protein>
    <submittedName>
        <fullName evidence="2">Uncharacterized protein</fullName>
    </submittedName>
</protein>
<dbReference type="Proteomes" id="UP000011841">
    <property type="component" value="Chromosome"/>
</dbReference>
<name>M4Z8U0_9BRAD</name>
<dbReference type="EMBL" id="AP012603">
    <property type="protein sequence ID" value="BAM89636.1"/>
    <property type="molecule type" value="Genomic_DNA"/>
</dbReference>
<dbReference type="STRING" id="1245469.S58_36430"/>
<dbReference type="KEGG" id="aol:S58_36430"/>
<sequence length="142" mass="15582">MRNEARDRDDARGIALQKIRQSCAGQLMERGRHYRQRPLEPIARQVAKAAAIGKARCMHHRIDAAERSPRRGNEVRRVACRGEVAAMESHIGPGLSARLRDRLEPHQPGRISALAVQHESLSRPGEAARNGGTDPGTASGND</sequence>
<proteinExistence type="predicted"/>
<dbReference type="HOGENOM" id="CLU_1812099_0_0_5"/>
<gene>
    <name evidence="2" type="ORF">S58_36430</name>
</gene>
<organism evidence="2 3">
    <name type="scientific">Bradyrhizobium oligotrophicum S58</name>
    <dbReference type="NCBI Taxonomy" id="1245469"/>
    <lineage>
        <taxon>Bacteria</taxon>
        <taxon>Pseudomonadati</taxon>
        <taxon>Pseudomonadota</taxon>
        <taxon>Alphaproteobacteria</taxon>
        <taxon>Hyphomicrobiales</taxon>
        <taxon>Nitrobacteraceae</taxon>
        <taxon>Bradyrhizobium</taxon>
    </lineage>
</organism>
<evidence type="ECO:0000313" key="3">
    <source>
        <dbReference type="Proteomes" id="UP000011841"/>
    </source>
</evidence>
<dbReference type="AlphaFoldDB" id="M4Z8U0"/>
<evidence type="ECO:0000256" key="1">
    <source>
        <dbReference type="SAM" id="MobiDB-lite"/>
    </source>
</evidence>
<accession>M4Z8U0</accession>
<reference evidence="2 3" key="1">
    <citation type="journal article" date="2013" name="Appl. Environ. Microbiol.">
        <title>Genome analysis suggests that the soil oligotrophic bacterium Agromonas oligotrophica (Bradyrhizobium oligotrophicum) is a nitrogen-fixing symbiont of Aeschynomene indica.</title>
        <authorList>
            <person name="Okubo T."/>
            <person name="Fukushima S."/>
            <person name="Itakura M."/>
            <person name="Oshima K."/>
            <person name="Longtonglang A."/>
            <person name="Teaumroong N."/>
            <person name="Mitsui H."/>
            <person name="Hattori M."/>
            <person name="Hattori R."/>
            <person name="Hattori T."/>
            <person name="Minamisawa K."/>
        </authorList>
    </citation>
    <scope>NUCLEOTIDE SEQUENCE [LARGE SCALE GENOMIC DNA]</scope>
    <source>
        <strain evidence="2 3">S58</strain>
    </source>
</reference>
<feature type="region of interest" description="Disordered" evidence="1">
    <location>
        <begin position="116"/>
        <end position="142"/>
    </location>
</feature>